<evidence type="ECO:0000313" key="2">
    <source>
        <dbReference type="EMBL" id="WAR29380.1"/>
    </source>
</evidence>
<name>A0ABY7G4L8_MYAAR</name>
<feature type="region of interest" description="Disordered" evidence="1">
    <location>
        <begin position="344"/>
        <end position="370"/>
    </location>
</feature>
<feature type="compositionally biased region" description="Polar residues" evidence="1">
    <location>
        <begin position="583"/>
        <end position="592"/>
    </location>
</feature>
<feature type="region of interest" description="Disordered" evidence="1">
    <location>
        <begin position="478"/>
        <end position="602"/>
    </location>
</feature>
<feature type="compositionally biased region" description="Basic and acidic residues" evidence="1">
    <location>
        <begin position="514"/>
        <end position="536"/>
    </location>
</feature>
<feature type="region of interest" description="Disordered" evidence="1">
    <location>
        <begin position="199"/>
        <end position="311"/>
    </location>
</feature>
<feature type="region of interest" description="Disordered" evidence="1">
    <location>
        <begin position="638"/>
        <end position="674"/>
    </location>
</feature>
<evidence type="ECO:0000313" key="3">
    <source>
        <dbReference type="Proteomes" id="UP001164746"/>
    </source>
</evidence>
<dbReference type="EMBL" id="CP111027">
    <property type="protein sequence ID" value="WAR29380.1"/>
    <property type="molecule type" value="Genomic_DNA"/>
</dbReference>
<keyword evidence="3" id="KW-1185">Reference proteome</keyword>
<accession>A0ABY7G4L8</accession>
<feature type="region of interest" description="Disordered" evidence="1">
    <location>
        <begin position="18"/>
        <end position="39"/>
    </location>
</feature>
<dbReference type="Proteomes" id="UP001164746">
    <property type="component" value="Chromosome 16"/>
</dbReference>
<organism evidence="2 3">
    <name type="scientific">Mya arenaria</name>
    <name type="common">Soft-shell clam</name>
    <dbReference type="NCBI Taxonomy" id="6604"/>
    <lineage>
        <taxon>Eukaryota</taxon>
        <taxon>Metazoa</taxon>
        <taxon>Spiralia</taxon>
        <taxon>Lophotrochozoa</taxon>
        <taxon>Mollusca</taxon>
        <taxon>Bivalvia</taxon>
        <taxon>Autobranchia</taxon>
        <taxon>Heteroconchia</taxon>
        <taxon>Euheterodonta</taxon>
        <taxon>Imparidentia</taxon>
        <taxon>Neoheterodontei</taxon>
        <taxon>Myida</taxon>
        <taxon>Myoidea</taxon>
        <taxon>Myidae</taxon>
        <taxon>Mya</taxon>
    </lineage>
</organism>
<feature type="compositionally biased region" description="Basic residues" evidence="1">
    <location>
        <begin position="24"/>
        <end position="34"/>
    </location>
</feature>
<gene>
    <name evidence="2" type="ORF">MAR_002948</name>
</gene>
<feature type="compositionally biased region" description="Basic and acidic residues" evidence="1">
    <location>
        <begin position="287"/>
        <end position="302"/>
    </location>
</feature>
<reference evidence="2" key="1">
    <citation type="submission" date="2022-11" db="EMBL/GenBank/DDBJ databases">
        <title>Centuries of genome instability and evolution in soft-shell clam transmissible cancer (bioRxiv).</title>
        <authorList>
            <person name="Hart S.F.M."/>
            <person name="Yonemitsu M.A."/>
            <person name="Giersch R.M."/>
            <person name="Beal B.F."/>
            <person name="Arriagada G."/>
            <person name="Davis B.W."/>
            <person name="Ostrander E.A."/>
            <person name="Goff S.P."/>
            <person name="Metzger M.J."/>
        </authorList>
    </citation>
    <scope>NUCLEOTIDE SEQUENCE</scope>
    <source>
        <strain evidence="2">MELC-2E11</strain>
        <tissue evidence="2">Siphon/mantle</tissue>
    </source>
</reference>
<feature type="compositionally biased region" description="Polar residues" evidence="1">
    <location>
        <begin position="344"/>
        <end position="353"/>
    </location>
</feature>
<feature type="compositionally biased region" description="Basic and acidic residues" evidence="1">
    <location>
        <begin position="354"/>
        <end position="370"/>
    </location>
</feature>
<feature type="compositionally biased region" description="Low complexity" evidence="1">
    <location>
        <begin position="270"/>
        <end position="286"/>
    </location>
</feature>
<sequence length="687" mass="77321">MAQKTKVRNDNSIFWSNIGLSSKGNRRPGRLKGRKTTEVKAQVPLKQPLTLLETVVNDLPERDTEKKVGDEKEKAVQELHGEREHYEKQLITMDLNELQQNPELDKAIPSISAQNNMQSNTMNQNNPLPVQFKTLPNNHAQKPVPYSSRQNANPVLYNAVQNTAPNMAPYGYAANMAPAMLYQKFAPSSFVPIEVVVSQSSSDRKSRSRVPAHRLSANQKHSHELWTNQNGDDNDSVSDLLLNSKDPRDNVKRPFTSLIDKEIAKERSLSRGSQRSDISGRSQGSDSRSERSRSRSPSEGRPKFAYPEKLISLGPLHEPIASSTHKSMEIKAQMSNNFDLESVRSSIQGQGQRYESKGNKSADCHAQNDKQNSKVVFSGKDEYDDEGEIHSPNLKATSKLFNDPEYAVYYKKLSPGGRKRELLKQRQALLMEQENLKGILEKQERQLKERQYEYTKRQELQKERMEFYQKGGKFPAFKLNFDEDEAENGENPGAKNRNEASDGEIDEDEDFEELERGSEGGYVRKEDQGTFEKYNEEVQIQSRISAGASPMTTPTKVKVVTKVTSPATSQESEVRSQRSVRSTLGSGRSDTGSGAPRGVDAATSISYREKTLNVLEIVNSMDEGPSTPIQRQFEELENFPSNITPTRGGTKKTVASSRPPRQYSTKLLDDSEESAEESKILEDIFFL</sequence>
<feature type="compositionally biased region" description="Acidic residues" evidence="1">
    <location>
        <begin position="501"/>
        <end position="513"/>
    </location>
</feature>
<feature type="compositionally biased region" description="Basic and acidic residues" evidence="1">
    <location>
        <begin position="259"/>
        <end position="269"/>
    </location>
</feature>
<feature type="compositionally biased region" description="Low complexity" evidence="1">
    <location>
        <begin position="549"/>
        <end position="582"/>
    </location>
</feature>
<protein>
    <submittedName>
        <fullName evidence="2">Uncharacterized protein</fullName>
    </submittedName>
</protein>
<proteinExistence type="predicted"/>
<evidence type="ECO:0000256" key="1">
    <source>
        <dbReference type="SAM" id="MobiDB-lite"/>
    </source>
</evidence>